<dbReference type="STRING" id="30069.A0A182YF02"/>
<feature type="transmembrane region" description="Helical" evidence="2">
    <location>
        <begin position="197"/>
        <end position="225"/>
    </location>
</feature>
<feature type="transmembrane region" description="Helical" evidence="2">
    <location>
        <begin position="328"/>
        <end position="345"/>
    </location>
</feature>
<feature type="transmembrane region" description="Helical" evidence="2">
    <location>
        <begin position="515"/>
        <end position="534"/>
    </location>
</feature>
<evidence type="ECO:0008006" key="5">
    <source>
        <dbReference type="Google" id="ProtNLM"/>
    </source>
</evidence>
<dbReference type="PANTHER" id="PTHR11360:SF251">
    <property type="entry name" value="MAJOR FACILITATOR SUPERFAMILY (MFS) PROFILE DOMAIN-CONTAINING PROTEIN"/>
    <property type="match status" value="1"/>
</dbReference>
<dbReference type="EnsemblMetazoa" id="ASTEI07038-RA">
    <property type="protein sequence ID" value="ASTEI07038-PA"/>
    <property type="gene ID" value="ASTEI07038"/>
</dbReference>
<feature type="region of interest" description="Disordered" evidence="1">
    <location>
        <begin position="828"/>
        <end position="865"/>
    </location>
</feature>
<feature type="region of interest" description="Disordered" evidence="1">
    <location>
        <begin position="28"/>
        <end position="63"/>
    </location>
</feature>
<evidence type="ECO:0000313" key="3">
    <source>
        <dbReference type="EnsemblMetazoa" id="ASTEI07038-PA"/>
    </source>
</evidence>
<feature type="transmembrane region" description="Helical" evidence="2">
    <location>
        <begin position="293"/>
        <end position="316"/>
    </location>
</feature>
<feature type="transmembrane region" description="Helical" evidence="2">
    <location>
        <begin position="580"/>
        <end position="601"/>
    </location>
</feature>
<dbReference type="VEuPathDB" id="VectorBase:ASTE010875"/>
<dbReference type="Pfam" id="PF07690">
    <property type="entry name" value="MFS_1"/>
    <property type="match status" value="1"/>
</dbReference>
<feature type="transmembrane region" description="Helical" evidence="2">
    <location>
        <begin position="490"/>
        <end position="509"/>
    </location>
</feature>
<dbReference type="AlphaFoldDB" id="A0A182YF02"/>
<dbReference type="InterPro" id="IPR036259">
    <property type="entry name" value="MFS_trans_sf"/>
</dbReference>
<dbReference type="OMA" id="ASHTHPE"/>
<proteinExistence type="predicted"/>
<feature type="region of interest" description="Disordered" evidence="1">
    <location>
        <begin position="84"/>
        <end position="159"/>
    </location>
</feature>
<feature type="compositionally biased region" description="Basic residues" evidence="1">
    <location>
        <begin position="797"/>
        <end position="808"/>
    </location>
</feature>
<feature type="transmembrane region" description="Helical" evidence="2">
    <location>
        <begin position="237"/>
        <end position="260"/>
    </location>
</feature>
<sequence length="897" mass="97367">MRILFQNEPVYGNYEDSGVATSADAHSLVFDEPITPPPVGGNAPDGATHSKVKGSGERGTPLGELEALAKALAQAQGANLVKVVPTGKDAKAKRVRRRTNKPDHPTRPDKKETDEEDDEGQEEEEEEEADDDEEVDPEQGEIGEDGLVGDGGQSPTLPHLLHHRHHHHLPHQQRASSRMSNTSTSTIKQHYYPEGGWGWIIVLVGVLVHILTHGLQTAVGVVILAAGRAYRIESIIFTGWLGALSTAVALFISPITIAVCKRKSTRLTAVIGGLVTALGCLFTSFASQFHQLFFSYGAVVGVGVGMTRDCSTLMVAQYFKKRREFVEIFIVSGSGLGIAVMSSFIKSAIDAIGWRLGLQAVTGTVFITFILGTCYRSASLYHPQRRAILHLKNQKRKIKDKNKHDDRPPFFDFSTLRSKTVRILLASTGIGAFGINTPIFYLAHEVQKDGIGDKVMILQIYLGLAWTLGCTAFGLLVVRNSVECRIARQYLCQTAIFMCGVCILALTAVHGNYHGYVMFVWIYGIFCGGYHYSLKMYTYEKVRARNFARAWGFVQFAQAIPIALGVPISGYMNESGSGTAGYYFSSGCAIVGSVLMFLIDLHRRSVSRHKHTRANGTRHLCVSETCPQRRKLSFSQEPDNEPGIITGNTAMMIGPELLIPPLSDGIVEPINGLDKPELTCISEEGIADMDLPDNLLDDLDYVGDCITSCNKVENYLMLSEFENNLSAEVPILLDKRGRRLSLSKTKALLGGHLGGAGGTILAPGTQHHPECPVEHSLGQPANALPGDANGLSLLHPHQAHHHHHHHHQQPVNGDLGKNVAPVVTKTDAAPQNTIGGGGRGGDTGGKPMVAGNGSGNSSTPNTLQPQQHCRLNSKWRPSQQVGFLNNRVISVIDEASV</sequence>
<feature type="transmembrane region" description="Helical" evidence="2">
    <location>
        <begin position="546"/>
        <end position="568"/>
    </location>
</feature>
<dbReference type="GO" id="GO:0022857">
    <property type="term" value="F:transmembrane transporter activity"/>
    <property type="evidence" value="ECO:0007669"/>
    <property type="project" value="InterPro"/>
</dbReference>
<feature type="transmembrane region" description="Helical" evidence="2">
    <location>
        <begin position="267"/>
        <end position="287"/>
    </location>
</feature>
<feature type="region of interest" description="Disordered" evidence="1">
    <location>
        <begin position="777"/>
        <end position="812"/>
    </location>
</feature>
<feature type="transmembrane region" description="Helical" evidence="2">
    <location>
        <begin position="423"/>
        <end position="443"/>
    </location>
</feature>
<keyword evidence="2" id="KW-0472">Membrane</keyword>
<dbReference type="SUPFAM" id="SSF103473">
    <property type="entry name" value="MFS general substrate transporter"/>
    <property type="match status" value="1"/>
</dbReference>
<dbReference type="InterPro" id="IPR011701">
    <property type="entry name" value="MFS"/>
</dbReference>
<dbReference type="VEuPathDB" id="VectorBase:ASTEI07038"/>
<evidence type="ECO:0000256" key="2">
    <source>
        <dbReference type="SAM" id="Phobius"/>
    </source>
</evidence>
<reference evidence="4" key="1">
    <citation type="journal article" date="2014" name="Genome Biol.">
        <title>Genome analysis of a major urban malaria vector mosquito, Anopheles stephensi.</title>
        <authorList>
            <person name="Jiang X."/>
            <person name="Peery A."/>
            <person name="Hall A.B."/>
            <person name="Sharma A."/>
            <person name="Chen X.G."/>
            <person name="Waterhouse R.M."/>
            <person name="Komissarov A."/>
            <person name="Riehle M.M."/>
            <person name="Shouche Y."/>
            <person name="Sharakhova M.V."/>
            <person name="Lawson D."/>
            <person name="Pakpour N."/>
            <person name="Arensburger P."/>
            <person name="Davidson V.L."/>
            <person name="Eiglmeier K."/>
            <person name="Emrich S."/>
            <person name="George P."/>
            <person name="Kennedy R.C."/>
            <person name="Mane S.P."/>
            <person name="Maslen G."/>
            <person name="Oringanje C."/>
            <person name="Qi Y."/>
            <person name="Settlage R."/>
            <person name="Tojo M."/>
            <person name="Tubio J.M."/>
            <person name="Unger M.F."/>
            <person name="Wang B."/>
            <person name="Vernick K.D."/>
            <person name="Ribeiro J.M."/>
            <person name="James A.A."/>
            <person name="Michel K."/>
            <person name="Riehle M.A."/>
            <person name="Luckhart S."/>
            <person name="Sharakhov I.V."/>
            <person name="Tu Z."/>
        </authorList>
    </citation>
    <scope>NUCLEOTIDE SEQUENCE [LARGE SCALE GENOMIC DNA]</scope>
    <source>
        <strain evidence="4">Indian</strain>
    </source>
</reference>
<evidence type="ECO:0000313" key="4">
    <source>
        <dbReference type="Proteomes" id="UP000076408"/>
    </source>
</evidence>
<keyword evidence="2" id="KW-1133">Transmembrane helix</keyword>
<evidence type="ECO:0000256" key="1">
    <source>
        <dbReference type="SAM" id="MobiDB-lite"/>
    </source>
</evidence>
<feature type="compositionally biased region" description="Polar residues" evidence="1">
    <location>
        <begin position="855"/>
        <end position="865"/>
    </location>
</feature>
<dbReference type="PANTHER" id="PTHR11360">
    <property type="entry name" value="MONOCARBOXYLATE TRANSPORTER"/>
    <property type="match status" value="1"/>
</dbReference>
<feature type="compositionally biased region" description="Acidic residues" evidence="1">
    <location>
        <begin position="114"/>
        <end position="144"/>
    </location>
</feature>
<reference evidence="3" key="2">
    <citation type="submission" date="2020-05" db="UniProtKB">
        <authorList>
            <consortium name="EnsemblMetazoa"/>
        </authorList>
    </citation>
    <scope>IDENTIFICATION</scope>
    <source>
        <strain evidence="3">Indian</strain>
    </source>
</reference>
<name>A0A182YF02_ANOST</name>
<keyword evidence="2" id="KW-0812">Transmembrane</keyword>
<dbReference type="InterPro" id="IPR050327">
    <property type="entry name" value="Proton-linked_MCT"/>
</dbReference>
<keyword evidence="4" id="KW-1185">Reference proteome</keyword>
<protein>
    <recommendedName>
        <fullName evidence="5">Major facilitator superfamily (MFS) profile domain-containing protein</fullName>
    </recommendedName>
</protein>
<feature type="compositionally biased region" description="Gly residues" evidence="1">
    <location>
        <begin position="834"/>
        <end position="844"/>
    </location>
</feature>
<accession>A0A182YF02</accession>
<organism evidence="3 4">
    <name type="scientific">Anopheles stephensi</name>
    <name type="common">Indo-Pakistan malaria mosquito</name>
    <dbReference type="NCBI Taxonomy" id="30069"/>
    <lineage>
        <taxon>Eukaryota</taxon>
        <taxon>Metazoa</taxon>
        <taxon>Ecdysozoa</taxon>
        <taxon>Arthropoda</taxon>
        <taxon>Hexapoda</taxon>
        <taxon>Insecta</taxon>
        <taxon>Pterygota</taxon>
        <taxon>Neoptera</taxon>
        <taxon>Endopterygota</taxon>
        <taxon>Diptera</taxon>
        <taxon>Nematocera</taxon>
        <taxon>Culicoidea</taxon>
        <taxon>Culicidae</taxon>
        <taxon>Anophelinae</taxon>
        <taxon>Anopheles</taxon>
    </lineage>
</organism>
<dbReference type="Proteomes" id="UP000076408">
    <property type="component" value="Unassembled WGS sequence"/>
</dbReference>
<feature type="transmembrane region" description="Helical" evidence="2">
    <location>
        <begin position="455"/>
        <end position="478"/>
    </location>
</feature>
<feature type="transmembrane region" description="Helical" evidence="2">
    <location>
        <begin position="357"/>
        <end position="375"/>
    </location>
</feature>
<dbReference type="Gene3D" id="1.20.1250.20">
    <property type="entry name" value="MFS general substrate transporter like domains"/>
    <property type="match status" value="1"/>
</dbReference>
<feature type="compositionally biased region" description="Basic and acidic residues" evidence="1">
    <location>
        <begin position="100"/>
        <end position="113"/>
    </location>
</feature>
<dbReference type="VEuPathDB" id="VectorBase:ASTEI20_042152"/>